<dbReference type="SUPFAM" id="SSF51735">
    <property type="entry name" value="NAD(P)-binding Rossmann-fold domains"/>
    <property type="match status" value="1"/>
</dbReference>
<organism evidence="1 2">
    <name type="scientific">Geotalea daltonii (strain DSM 22248 / JCM 15807 / FRC-32)</name>
    <name type="common">Geobacter daltonii</name>
    <dbReference type="NCBI Taxonomy" id="316067"/>
    <lineage>
        <taxon>Bacteria</taxon>
        <taxon>Pseudomonadati</taxon>
        <taxon>Thermodesulfobacteriota</taxon>
        <taxon>Desulfuromonadia</taxon>
        <taxon>Geobacterales</taxon>
        <taxon>Geobacteraceae</taxon>
        <taxon>Geotalea</taxon>
    </lineage>
</organism>
<protein>
    <recommendedName>
        <fullName evidence="3">Oxidoreductase</fullName>
    </recommendedName>
</protein>
<dbReference type="InterPro" id="IPR036291">
    <property type="entry name" value="NAD(P)-bd_dom_sf"/>
</dbReference>
<accession>B9M1X3</accession>
<keyword evidence="2" id="KW-1185">Reference proteome</keyword>
<dbReference type="eggNOG" id="COG4091">
    <property type="taxonomic scope" value="Bacteria"/>
</dbReference>
<gene>
    <name evidence="1" type="ordered locus">Geob_0907</name>
</gene>
<dbReference type="KEGG" id="geo:Geob_0907"/>
<sequence>MADKIGVALIGGGRTGTPMLKELLKYPYISIIGVADLNPTAEGIKIAAEKGIYTTSDPMALVGKGDDIDILIEVSGDTALKKAVKAAFAKSGNKKTIIMHDLIARLFISVCTHQSELIPTVHPDDVGIGN</sequence>
<evidence type="ECO:0000313" key="1">
    <source>
        <dbReference type="EMBL" id="ACM19269.1"/>
    </source>
</evidence>
<evidence type="ECO:0000313" key="2">
    <source>
        <dbReference type="Proteomes" id="UP000007721"/>
    </source>
</evidence>
<dbReference type="Proteomes" id="UP000007721">
    <property type="component" value="Chromosome"/>
</dbReference>
<dbReference type="Gene3D" id="3.40.50.720">
    <property type="entry name" value="NAD(P)-binding Rossmann-like Domain"/>
    <property type="match status" value="1"/>
</dbReference>
<proteinExistence type="predicted"/>
<dbReference type="HOGENOM" id="CLU_159390_0_0_7"/>
<reference evidence="1 2" key="1">
    <citation type="submission" date="2009-01" db="EMBL/GenBank/DDBJ databases">
        <title>Complete sequence of Geobacter sp. FRC-32.</title>
        <authorList>
            <consortium name="US DOE Joint Genome Institute"/>
            <person name="Lucas S."/>
            <person name="Copeland A."/>
            <person name="Lapidus A."/>
            <person name="Glavina del Rio T."/>
            <person name="Dalin E."/>
            <person name="Tice H."/>
            <person name="Bruce D."/>
            <person name="Goodwin L."/>
            <person name="Pitluck S."/>
            <person name="Saunders E."/>
            <person name="Brettin T."/>
            <person name="Detter J.C."/>
            <person name="Han C."/>
            <person name="Larimer F."/>
            <person name="Land M."/>
            <person name="Hauser L."/>
            <person name="Kyrpides N."/>
            <person name="Ovchinnikova G."/>
            <person name="Kostka J."/>
            <person name="Richardson P."/>
        </authorList>
    </citation>
    <scope>NUCLEOTIDE SEQUENCE [LARGE SCALE GENOMIC DNA]</scope>
    <source>
        <strain evidence="2">DSM 22248 / JCM 15807 / FRC-32</strain>
    </source>
</reference>
<dbReference type="STRING" id="316067.Geob_0907"/>
<dbReference type="RefSeq" id="WP_012645998.1">
    <property type="nucleotide sequence ID" value="NC_011979.1"/>
</dbReference>
<evidence type="ECO:0008006" key="3">
    <source>
        <dbReference type="Google" id="ProtNLM"/>
    </source>
</evidence>
<dbReference type="EMBL" id="CP001390">
    <property type="protein sequence ID" value="ACM19269.1"/>
    <property type="molecule type" value="Genomic_DNA"/>
</dbReference>
<dbReference type="AlphaFoldDB" id="B9M1X3"/>
<dbReference type="OrthoDB" id="9786743at2"/>
<name>B9M1X3_GEODF</name>